<dbReference type="GO" id="GO:0016285">
    <property type="term" value="F:alanyl aminopeptidase activity"/>
    <property type="evidence" value="ECO:0007669"/>
    <property type="project" value="UniProtKB-EC"/>
</dbReference>
<dbReference type="GO" id="GO:0070006">
    <property type="term" value="F:metalloaminopeptidase activity"/>
    <property type="evidence" value="ECO:0007669"/>
    <property type="project" value="TreeGrafter"/>
</dbReference>
<dbReference type="Gene3D" id="1.10.390.10">
    <property type="entry name" value="Neutral Protease Domain 2"/>
    <property type="match status" value="1"/>
</dbReference>
<dbReference type="GO" id="GO:0005615">
    <property type="term" value="C:extracellular space"/>
    <property type="evidence" value="ECO:0007669"/>
    <property type="project" value="TreeGrafter"/>
</dbReference>
<reference evidence="14 15" key="1">
    <citation type="submission" date="2019-04" db="EMBL/GenBank/DDBJ databases">
        <title>Flavobacterium sp. strain DS2-A Genome sequencing and assembly.</title>
        <authorList>
            <person name="Kim I."/>
        </authorList>
    </citation>
    <scope>NUCLEOTIDE SEQUENCE [LARGE SCALE GENOMIC DNA]</scope>
    <source>
        <strain evidence="14 15">DS2-A</strain>
    </source>
</reference>
<dbReference type="InterPro" id="IPR016024">
    <property type="entry name" value="ARM-type_fold"/>
</dbReference>
<dbReference type="RefSeq" id="WP_135524779.1">
    <property type="nucleotide sequence ID" value="NZ_SRLH01000001.1"/>
</dbReference>
<feature type="domain" description="Aminopeptidase N-like N-terminal" evidence="13">
    <location>
        <begin position="34"/>
        <end position="196"/>
    </location>
</feature>
<dbReference type="AlphaFoldDB" id="A0A4Z0LCF3"/>
<evidence type="ECO:0000256" key="8">
    <source>
        <dbReference type="ARBA" id="ARBA00022723"/>
    </source>
</evidence>
<dbReference type="EC" id="3.4.11.2" evidence="4"/>
<evidence type="ECO:0000256" key="1">
    <source>
        <dbReference type="ARBA" id="ARBA00000098"/>
    </source>
</evidence>
<dbReference type="GO" id="GO:0005737">
    <property type="term" value="C:cytoplasm"/>
    <property type="evidence" value="ECO:0007669"/>
    <property type="project" value="TreeGrafter"/>
</dbReference>
<evidence type="ECO:0000256" key="10">
    <source>
        <dbReference type="ARBA" id="ARBA00022833"/>
    </source>
</evidence>
<keyword evidence="8" id="KW-0479">Metal-binding</keyword>
<evidence type="ECO:0000256" key="6">
    <source>
        <dbReference type="ARBA" id="ARBA00022438"/>
    </source>
</evidence>
<gene>
    <name evidence="14" type="ORF">E4635_01160</name>
</gene>
<dbReference type="GO" id="GO:0042277">
    <property type="term" value="F:peptide binding"/>
    <property type="evidence" value="ECO:0007669"/>
    <property type="project" value="TreeGrafter"/>
</dbReference>
<evidence type="ECO:0000313" key="15">
    <source>
        <dbReference type="Proteomes" id="UP000297407"/>
    </source>
</evidence>
<dbReference type="Gene3D" id="2.60.40.1730">
    <property type="entry name" value="tricorn interacting facor f3 domain"/>
    <property type="match status" value="1"/>
</dbReference>
<keyword evidence="9" id="KW-0378">Hydrolase</keyword>
<name>A0A4Z0LCF3_9FLAO</name>
<dbReference type="InterPro" id="IPR014782">
    <property type="entry name" value="Peptidase_M1_dom"/>
</dbReference>
<keyword evidence="6" id="KW-0031">Aminopeptidase</keyword>
<dbReference type="Proteomes" id="UP000297407">
    <property type="component" value="Unassembled WGS sequence"/>
</dbReference>
<evidence type="ECO:0000256" key="9">
    <source>
        <dbReference type="ARBA" id="ARBA00022801"/>
    </source>
</evidence>
<dbReference type="GO" id="GO:0008270">
    <property type="term" value="F:zinc ion binding"/>
    <property type="evidence" value="ECO:0007669"/>
    <property type="project" value="InterPro"/>
</dbReference>
<evidence type="ECO:0000256" key="7">
    <source>
        <dbReference type="ARBA" id="ARBA00022670"/>
    </source>
</evidence>
<protein>
    <recommendedName>
        <fullName evidence="5">Aminopeptidase N</fullName>
        <ecNumber evidence="4">3.4.11.2</ecNumber>
    </recommendedName>
</protein>
<dbReference type="InterPro" id="IPR045357">
    <property type="entry name" value="Aminopeptidase_N-like_N"/>
</dbReference>
<keyword evidence="7" id="KW-0645">Protease</keyword>
<comment type="cofactor">
    <cofactor evidence="2">
        <name>Zn(2+)</name>
        <dbReference type="ChEBI" id="CHEBI:29105"/>
    </cofactor>
</comment>
<sequence length="695" mass="80482">MKHFSLLFLLFPVLCFGQQIRKVDFTIMEGVVIPNPAEKSITGDILYHFKVKSPIDTIKIDAQKMSFTSLKINGKEVRFKNTGKELLLFEGFKKGKNILAFSYKAVPKQALYFIGEGNYLQIWTQGQGKYTSHWLPSFDNGNEKVVFNLSVVFDKQYQVVSNGENNSSSKNTIALTHDKNHSVFSYSMRQPMSSYLVMMAIGKYDKEVLQSKSGIPLEIYLKPEDKDKFDATYKYSKEIFDFMEKEIGVKYPWKVYRQLPVNDFLYAGMENTSATLFSQDLVVDAVGFNDKNYINVNAHELAHQWFGDLITEESGHDHWLQEGFATYYALLAEKALFGEDHFNYELIKITEELQAAAKTDTIPILNGKASSLTFYQKGALALYMLDEKIGHENFQKAVKKYLQHYKFKNVVTENFLDEIKKVSAYDVTAFRKDWLEKPGFNLEEVTAVLHKNKFAKAYLELQKMQDIPFEQKKEHFKSLLKSGVFYPVKQEVIRQLSEVSMEDKKELLLLAFHSNDIKVRQAIAETLLEIPLELKPEYESLLEDPSYKTRQIALQNLWVKFPEDRVKLVEKSENWVGSNDKDLRITWLMLALGTPGYQPENKSRLYKEMIDYASVNYDSTIRQNALEMLLKINPTDERVLQSLVNATTHHKWQFVAFGKNTIRAMLKKEEFRKAFEALLPKLTGKEQAFLKNELK</sequence>
<comment type="similarity">
    <text evidence="3">Belongs to the peptidase M1 family.</text>
</comment>
<dbReference type="OrthoDB" id="100605at2"/>
<dbReference type="GO" id="GO:0016020">
    <property type="term" value="C:membrane"/>
    <property type="evidence" value="ECO:0007669"/>
    <property type="project" value="TreeGrafter"/>
</dbReference>
<dbReference type="InterPro" id="IPR050344">
    <property type="entry name" value="Peptidase_M1_aminopeptidases"/>
</dbReference>
<evidence type="ECO:0000259" key="13">
    <source>
        <dbReference type="Pfam" id="PF17900"/>
    </source>
</evidence>
<dbReference type="PANTHER" id="PTHR11533">
    <property type="entry name" value="PROTEASE M1 ZINC METALLOPROTEASE"/>
    <property type="match status" value="1"/>
</dbReference>
<dbReference type="InterPro" id="IPR027268">
    <property type="entry name" value="Peptidase_M4/M1_CTD_sf"/>
</dbReference>
<dbReference type="PRINTS" id="PR00756">
    <property type="entry name" value="ALADIPTASE"/>
</dbReference>
<dbReference type="Gene3D" id="1.25.10.10">
    <property type="entry name" value="Leucine-rich Repeat Variant"/>
    <property type="match status" value="1"/>
</dbReference>
<dbReference type="GO" id="GO:0043171">
    <property type="term" value="P:peptide catabolic process"/>
    <property type="evidence" value="ECO:0007669"/>
    <property type="project" value="TreeGrafter"/>
</dbReference>
<feature type="domain" description="Peptidase M1 membrane alanine aminopeptidase" evidence="12">
    <location>
        <begin position="235"/>
        <end position="434"/>
    </location>
</feature>
<dbReference type="InterPro" id="IPR042097">
    <property type="entry name" value="Aminopeptidase_N-like_N_sf"/>
</dbReference>
<dbReference type="EMBL" id="SRLH01000001">
    <property type="protein sequence ID" value="TGD59572.1"/>
    <property type="molecule type" value="Genomic_DNA"/>
</dbReference>
<comment type="catalytic activity">
    <reaction evidence="1">
        <text>Release of an N-terminal amino acid, Xaa-|-Yaa- from a peptide, amide or arylamide. Xaa is preferably Ala, but may be most amino acids including Pro (slow action). When a terminal hydrophobic residue is followed by a prolyl residue, the two may be released as an intact Xaa-Pro dipeptide.</text>
        <dbReference type="EC" id="3.4.11.2"/>
    </reaction>
</comment>
<evidence type="ECO:0000259" key="12">
    <source>
        <dbReference type="Pfam" id="PF01433"/>
    </source>
</evidence>
<dbReference type="Pfam" id="PF01433">
    <property type="entry name" value="Peptidase_M1"/>
    <property type="match status" value="1"/>
</dbReference>
<accession>A0A4Z0LCF3</accession>
<proteinExistence type="inferred from homology"/>
<evidence type="ECO:0000256" key="2">
    <source>
        <dbReference type="ARBA" id="ARBA00001947"/>
    </source>
</evidence>
<dbReference type="CDD" id="cd09603">
    <property type="entry name" value="M1_APN_like"/>
    <property type="match status" value="1"/>
</dbReference>
<dbReference type="SUPFAM" id="SSF48371">
    <property type="entry name" value="ARM repeat"/>
    <property type="match status" value="1"/>
</dbReference>
<evidence type="ECO:0000256" key="3">
    <source>
        <dbReference type="ARBA" id="ARBA00010136"/>
    </source>
</evidence>
<keyword evidence="15" id="KW-1185">Reference proteome</keyword>
<evidence type="ECO:0000256" key="4">
    <source>
        <dbReference type="ARBA" id="ARBA00012564"/>
    </source>
</evidence>
<dbReference type="PANTHER" id="PTHR11533:SF174">
    <property type="entry name" value="PUROMYCIN-SENSITIVE AMINOPEPTIDASE-RELATED"/>
    <property type="match status" value="1"/>
</dbReference>
<dbReference type="InterPro" id="IPR011989">
    <property type="entry name" value="ARM-like"/>
</dbReference>
<dbReference type="Pfam" id="PF17900">
    <property type="entry name" value="Peptidase_M1_N"/>
    <property type="match status" value="1"/>
</dbReference>
<evidence type="ECO:0000256" key="5">
    <source>
        <dbReference type="ARBA" id="ARBA00015611"/>
    </source>
</evidence>
<evidence type="ECO:0000256" key="11">
    <source>
        <dbReference type="ARBA" id="ARBA00023049"/>
    </source>
</evidence>
<evidence type="ECO:0000313" key="14">
    <source>
        <dbReference type="EMBL" id="TGD59572.1"/>
    </source>
</evidence>
<dbReference type="SUPFAM" id="SSF55486">
    <property type="entry name" value="Metalloproteases ('zincins'), catalytic domain"/>
    <property type="match status" value="1"/>
</dbReference>
<dbReference type="GO" id="GO:0006508">
    <property type="term" value="P:proteolysis"/>
    <property type="evidence" value="ECO:0007669"/>
    <property type="project" value="UniProtKB-KW"/>
</dbReference>
<comment type="caution">
    <text evidence="14">The sequence shown here is derived from an EMBL/GenBank/DDBJ whole genome shotgun (WGS) entry which is preliminary data.</text>
</comment>
<dbReference type="SUPFAM" id="SSF63737">
    <property type="entry name" value="Leukotriene A4 hydrolase N-terminal domain"/>
    <property type="match status" value="1"/>
</dbReference>
<keyword evidence="10" id="KW-0862">Zinc</keyword>
<keyword evidence="11" id="KW-0482">Metalloprotease</keyword>
<dbReference type="InterPro" id="IPR001930">
    <property type="entry name" value="Peptidase_M1"/>
</dbReference>
<organism evidence="14 15">
    <name type="scientific">Flavobacterium humi</name>
    <dbReference type="NCBI Taxonomy" id="2562683"/>
    <lineage>
        <taxon>Bacteria</taxon>
        <taxon>Pseudomonadati</taxon>
        <taxon>Bacteroidota</taxon>
        <taxon>Flavobacteriia</taxon>
        <taxon>Flavobacteriales</taxon>
        <taxon>Flavobacteriaceae</taxon>
        <taxon>Flavobacterium</taxon>
    </lineage>
</organism>